<keyword evidence="5" id="KW-1185">Reference proteome</keyword>
<feature type="signal peptide" evidence="2">
    <location>
        <begin position="1"/>
        <end position="23"/>
    </location>
</feature>
<keyword evidence="2" id="KW-0732">Signal</keyword>
<protein>
    <recommendedName>
        <fullName evidence="3">Peptidase S9 prolyl oligopeptidase catalytic domain-containing protein</fullName>
    </recommendedName>
</protein>
<sequence>MIKKLLLCFTGSFLLLLSVTSEATQVNYDATCYSAPHDTYDNLIDAWVERNRNNPGLNRTYFEEQVSRSDFDSVRQTIDCRWLVYQHGPYQIGGFMLKPYDDEIENLPVIIYNREGYGSRGSVSFRQLITELAPYVEAGFVVIGSQYKGGGGVFPNQRNGDDEFGGADVASILALLDIIDQDSKADVSRVGLLGSGRGSMMSFLAARNNDSFKAIASVRSLTNLEAWIDVRAANERVAAQYIPDYDSSRLEALAQRSVTEWAGDISSTTPVLLLHGARDRQIPPEQSQQLAEIFASQGHPHRLQTYSHGDHNLRGYEGHVRRDVIEWFKEYL</sequence>
<dbReference type="GO" id="GO:0004252">
    <property type="term" value="F:serine-type endopeptidase activity"/>
    <property type="evidence" value="ECO:0007669"/>
    <property type="project" value="TreeGrafter"/>
</dbReference>
<proteinExistence type="predicted"/>
<accession>A0A432W9Q5</accession>
<evidence type="ECO:0000259" key="3">
    <source>
        <dbReference type="Pfam" id="PF00326"/>
    </source>
</evidence>
<dbReference type="Pfam" id="PF00326">
    <property type="entry name" value="Peptidase_S9"/>
    <property type="match status" value="1"/>
</dbReference>
<evidence type="ECO:0000313" key="4">
    <source>
        <dbReference type="EMBL" id="RUO26832.1"/>
    </source>
</evidence>
<feature type="domain" description="Peptidase S9 prolyl oligopeptidase catalytic" evidence="3">
    <location>
        <begin position="131"/>
        <end position="332"/>
    </location>
</feature>
<dbReference type="PANTHER" id="PTHR42776:SF27">
    <property type="entry name" value="DIPEPTIDYL PEPTIDASE FAMILY MEMBER 6"/>
    <property type="match status" value="1"/>
</dbReference>
<dbReference type="Gene3D" id="3.40.50.1820">
    <property type="entry name" value="alpha/beta hydrolase"/>
    <property type="match status" value="1"/>
</dbReference>
<reference evidence="4 5" key="1">
    <citation type="journal article" date="2011" name="Front. Microbiol.">
        <title>Genomic signatures of strain selection and enhancement in Bacillus atrophaeus var. globigii, a historical biowarfare simulant.</title>
        <authorList>
            <person name="Gibbons H.S."/>
            <person name="Broomall S.M."/>
            <person name="McNew L.A."/>
            <person name="Daligault H."/>
            <person name="Chapman C."/>
            <person name="Bruce D."/>
            <person name="Karavis M."/>
            <person name="Krepps M."/>
            <person name="McGregor P.A."/>
            <person name="Hong C."/>
            <person name="Park K.H."/>
            <person name="Akmal A."/>
            <person name="Feldman A."/>
            <person name="Lin J.S."/>
            <person name="Chang W.E."/>
            <person name="Higgs B.W."/>
            <person name="Demirev P."/>
            <person name="Lindquist J."/>
            <person name="Liem A."/>
            <person name="Fochler E."/>
            <person name="Read T.D."/>
            <person name="Tapia R."/>
            <person name="Johnson S."/>
            <person name="Bishop-Lilly K.A."/>
            <person name="Detter C."/>
            <person name="Han C."/>
            <person name="Sozhamannan S."/>
            <person name="Rosenzweig C.N."/>
            <person name="Skowronski E.W."/>
        </authorList>
    </citation>
    <scope>NUCLEOTIDE SEQUENCE [LARGE SCALE GENOMIC DNA]</scope>
    <source>
        <strain evidence="4 5">MLST1</strain>
    </source>
</reference>
<dbReference type="AlphaFoldDB" id="A0A432W9Q5"/>
<organism evidence="4 5">
    <name type="scientific">Aliidiomarina minuta</name>
    <dbReference type="NCBI Taxonomy" id="880057"/>
    <lineage>
        <taxon>Bacteria</taxon>
        <taxon>Pseudomonadati</taxon>
        <taxon>Pseudomonadota</taxon>
        <taxon>Gammaproteobacteria</taxon>
        <taxon>Alteromonadales</taxon>
        <taxon>Idiomarinaceae</taxon>
        <taxon>Aliidiomarina</taxon>
    </lineage>
</organism>
<gene>
    <name evidence="4" type="ORF">CWE09_09115</name>
</gene>
<dbReference type="SUPFAM" id="SSF53474">
    <property type="entry name" value="alpha/beta-Hydrolases"/>
    <property type="match status" value="1"/>
</dbReference>
<comment type="caution">
    <text evidence="4">The sequence shown here is derived from an EMBL/GenBank/DDBJ whole genome shotgun (WGS) entry which is preliminary data.</text>
</comment>
<dbReference type="Proteomes" id="UP000288293">
    <property type="component" value="Unassembled WGS sequence"/>
</dbReference>
<feature type="chain" id="PRO_5019233760" description="Peptidase S9 prolyl oligopeptidase catalytic domain-containing protein" evidence="2">
    <location>
        <begin position="24"/>
        <end position="332"/>
    </location>
</feature>
<name>A0A432W9Q5_9GAMM</name>
<dbReference type="InterPro" id="IPR029058">
    <property type="entry name" value="AB_hydrolase_fold"/>
</dbReference>
<dbReference type="PANTHER" id="PTHR42776">
    <property type="entry name" value="SERINE PEPTIDASE S9 FAMILY MEMBER"/>
    <property type="match status" value="1"/>
</dbReference>
<dbReference type="EMBL" id="PIPL01000001">
    <property type="protein sequence ID" value="RUO26832.1"/>
    <property type="molecule type" value="Genomic_DNA"/>
</dbReference>
<dbReference type="GO" id="GO:0006508">
    <property type="term" value="P:proteolysis"/>
    <property type="evidence" value="ECO:0007669"/>
    <property type="project" value="InterPro"/>
</dbReference>
<keyword evidence="1" id="KW-0378">Hydrolase</keyword>
<dbReference type="InterPro" id="IPR001375">
    <property type="entry name" value="Peptidase_S9_cat"/>
</dbReference>
<evidence type="ECO:0000313" key="5">
    <source>
        <dbReference type="Proteomes" id="UP000288293"/>
    </source>
</evidence>
<evidence type="ECO:0000256" key="1">
    <source>
        <dbReference type="ARBA" id="ARBA00022801"/>
    </source>
</evidence>
<evidence type="ECO:0000256" key="2">
    <source>
        <dbReference type="SAM" id="SignalP"/>
    </source>
</evidence>